<dbReference type="Proteomes" id="UP000245962">
    <property type="component" value="Unassembled WGS sequence"/>
</dbReference>
<evidence type="ECO:0000313" key="1">
    <source>
        <dbReference type="EMBL" id="PVW16410.1"/>
    </source>
</evidence>
<accession>A0A2U0I5W5</accession>
<proteinExistence type="predicted"/>
<name>A0A2U0I5W5_9FLAO</name>
<evidence type="ECO:0000313" key="2">
    <source>
        <dbReference type="Proteomes" id="UP000245962"/>
    </source>
</evidence>
<reference evidence="1 2" key="1">
    <citation type="submission" date="2018-04" db="EMBL/GenBank/DDBJ databases">
        <title>Marixanthomonas spongiae HN-E44 sp. nov., isolated from a marine sponge.</title>
        <authorList>
            <person name="Luo L."/>
            <person name="Zhuang L."/>
        </authorList>
    </citation>
    <scope>NUCLEOTIDE SEQUENCE [LARGE SCALE GENOMIC DNA]</scope>
    <source>
        <strain evidence="1 2">HN-E44</strain>
    </source>
</reference>
<gene>
    <name evidence="1" type="ORF">DDV96_03895</name>
</gene>
<sequence length="323" mass="37941">MKIQKMSFKDKVNDVYSNYKDIDKPDYKKYDLTAYADFLELMSLFSNSDGVTRGDFQDRLFGTDDYDKAENRDKDENFVNSIFEKTIQRSILYSDNYPFYIEKNQSEILKLKTEFNDSSKLYLLLLACSNLNIFDSVQPLLTREFEKVSAITLKDFLPKNAVVKEFGENSDYKGNTISKIKDLAKDAGLKLNEEEINEISPYNSKEKGCDIFSWVNFGDSNKNKLIFIAQCTCQKKFESKLSEVNRFTEYFIFYKKLPIQLFFIPFSYINQENKFENSDKFISDYLYFERLRIVTTCKSMVFSDFQASELVDGLIAYQENYID</sequence>
<protein>
    <submittedName>
        <fullName evidence="1">Uncharacterized protein</fullName>
    </submittedName>
</protein>
<organism evidence="1 2">
    <name type="scientific">Marixanthomonas spongiae</name>
    <dbReference type="NCBI Taxonomy" id="2174845"/>
    <lineage>
        <taxon>Bacteria</taxon>
        <taxon>Pseudomonadati</taxon>
        <taxon>Bacteroidota</taxon>
        <taxon>Flavobacteriia</taxon>
        <taxon>Flavobacteriales</taxon>
        <taxon>Flavobacteriaceae</taxon>
        <taxon>Marixanthomonas</taxon>
    </lineage>
</organism>
<dbReference type="AlphaFoldDB" id="A0A2U0I5W5"/>
<dbReference type="EMBL" id="QEHR01000002">
    <property type="protein sequence ID" value="PVW16410.1"/>
    <property type="molecule type" value="Genomic_DNA"/>
</dbReference>
<keyword evidence="2" id="KW-1185">Reference proteome</keyword>
<comment type="caution">
    <text evidence="1">The sequence shown here is derived from an EMBL/GenBank/DDBJ whole genome shotgun (WGS) entry which is preliminary data.</text>
</comment>